<protein>
    <recommendedName>
        <fullName evidence="2">Pepco domain-containing protein</fullName>
    </recommendedName>
</protein>
<evidence type="ECO:0000259" key="2">
    <source>
        <dbReference type="Pfam" id="PF24393"/>
    </source>
</evidence>
<reference evidence="3" key="1">
    <citation type="journal article" date="2024" name="Syst. Appl. Microbiol.">
        <title>First single-strain enrichments of Electrothrix cable bacteria, description of E. aestuarii sp. nov. and E. rattekaaiensis sp. nov., and proposal of a cable bacteria taxonomy following the rules of the SeqCode.</title>
        <authorList>
            <person name="Plum-Jensen L.E."/>
            <person name="Schramm A."/>
            <person name="Marshall I.P.G."/>
        </authorList>
    </citation>
    <scope>NUCLEOTIDE SEQUENCE</scope>
    <source>
        <strain evidence="3">Rat1</strain>
    </source>
</reference>
<dbReference type="InterPro" id="IPR056947">
    <property type="entry name" value="Pepco_dom"/>
</dbReference>
<dbReference type="Pfam" id="PF24393">
    <property type="entry name" value="Pepco"/>
    <property type="match status" value="1"/>
</dbReference>
<feature type="domain" description="Pepco" evidence="2">
    <location>
        <begin position="25"/>
        <end position="99"/>
    </location>
</feature>
<evidence type="ECO:0000256" key="1">
    <source>
        <dbReference type="SAM" id="MobiDB-lite"/>
    </source>
</evidence>
<reference evidence="3" key="2">
    <citation type="submission" date="2024-06" db="EMBL/GenBank/DDBJ databases">
        <authorList>
            <person name="Plum-Jensen L.E."/>
            <person name="Schramm A."/>
            <person name="Marshall I.P.G."/>
        </authorList>
    </citation>
    <scope>NUCLEOTIDE SEQUENCE</scope>
    <source>
        <strain evidence="3">Rat1</strain>
    </source>
</reference>
<evidence type="ECO:0000313" key="3">
    <source>
        <dbReference type="EMBL" id="XCN73456.1"/>
    </source>
</evidence>
<feature type="region of interest" description="Disordered" evidence="1">
    <location>
        <begin position="11"/>
        <end position="31"/>
    </location>
</feature>
<sequence>MGDLPIYVEEEKQGPSGTLSGNLRGGGDKKTNIGSISAEKLRNSITALSEEFATIIRDTKKVGGFKLKEVQIQAGIDAKAGIVLIGNAGVKGSITLTFAEE</sequence>
<dbReference type="KEGG" id="eaj:Q3M24_01515"/>
<dbReference type="AlphaFoldDB" id="A0AAU8LX64"/>
<dbReference type="EMBL" id="CP159373">
    <property type="protein sequence ID" value="XCN73456.1"/>
    <property type="molecule type" value="Genomic_DNA"/>
</dbReference>
<name>A0AAU8LX64_9BACT</name>
<organism evidence="3">
    <name type="scientific">Candidatus Electrothrix aestuarii</name>
    <dbReference type="NCBI Taxonomy" id="3062594"/>
    <lineage>
        <taxon>Bacteria</taxon>
        <taxon>Pseudomonadati</taxon>
        <taxon>Thermodesulfobacteriota</taxon>
        <taxon>Desulfobulbia</taxon>
        <taxon>Desulfobulbales</taxon>
        <taxon>Desulfobulbaceae</taxon>
        <taxon>Candidatus Electrothrix</taxon>
    </lineage>
</organism>
<proteinExistence type="predicted"/>
<accession>A0AAU8LX64</accession>
<gene>
    <name evidence="3" type="ORF">Q3M24_01515</name>
</gene>